<feature type="compositionally biased region" description="Basic residues" evidence="1">
    <location>
        <begin position="1269"/>
        <end position="1279"/>
    </location>
</feature>
<feature type="compositionally biased region" description="Acidic residues" evidence="1">
    <location>
        <begin position="529"/>
        <end position="541"/>
    </location>
</feature>
<comment type="caution">
    <text evidence="3">The sequence shown here is derived from an EMBL/GenBank/DDBJ whole genome shotgun (WGS) entry which is preliminary data.</text>
</comment>
<dbReference type="EMBL" id="WHUW01000001">
    <property type="protein sequence ID" value="KAF8452670.1"/>
    <property type="molecule type" value="Genomic_DNA"/>
</dbReference>
<feature type="domain" description="SCD" evidence="2">
    <location>
        <begin position="341"/>
        <end position="426"/>
    </location>
</feature>
<evidence type="ECO:0000259" key="2">
    <source>
        <dbReference type="PROSITE" id="PS51425"/>
    </source>
</evidence>
<dbReference type="PROSITE" id="PS51425">
    <property type="entry name" value="SCD"/>
    <property type="match status" value="1"/>
</dbReference>
<organism evidence="3 4">
    <name type="scientific">Boletus edulis BED1</name>
    <dbReference type="NCBI Taxonomy" id="1328754"/>
    <lineage>
        <taxon>Eukaryota</taxon>
        <taxon>Fungi</taxon>
        <taxon>Dikarya</taxon>
        <taxon>Basidiomycota</taxon>
        <taxon>Agaricomycotina</taxon>
        <taxon>Agaricomycetes</taxon>
        <taxon>Agaricomycetidae</taxon>
        <taxon>Boletales</taxon>
        <taxon>Boletineae</taxon>
        <taxon>Boletaceae</taxon>
        <taxon>Boletoideae</taxon>
        <taxon>Boletus</taxon>
    </lineage>
</organism>
<feature type="region of interest" description="Disordered" evidence="1">
    <location>
        <begin position="1"/>
        <end position="119"/>
    </location>
</feature>
<dbReference type="InterPro" id="IPR020839">
    <property type="entry name" value="SCD"/>
</dbReference>
<dbReference type="InterPro" id="IPR013721">
    <property type="entry name" value="STAG"/>
</dbReference>
<dbReference type="GO" id="GO:0007062">
    <property type="term" value="P:sister chromatid cohesion"/>
    <property type="evidence" value="ECO:0007669"/>
    <property type="project" value="UniProtKB-ARBA"/>
</dbReference>
<feature type="compositionally biased region" description="Basic residues" evidence="1">
    <location>
        <begin position="95"/>
        <end position="104"/>
    </location>
</feature>
<evidence type="ECO:0000256" key="1">
    <source>
        <dbReference type="SAM" id="MobiDB-lite"/>
    </source>
</evidence>
<sequence>MADSAATPRRSQRDRKQVKPFASSSQSPSKPRATNEDDLTPDDHDDADAEPEDDHQDFSTPKSKKRAAPQRKPKGPPPAKKPRTAKSTTAPSKPPKPKQRRTKAKAANGHFDPTQLASDTKITPDNAIFNTLLNPSAALQSTAEDFLHSLSQNAGTAQAELINCILRACGCNDSVDADQVVDYDGVVDSLDNFTEGLKQENSPIYPLTSKLPAFKRFRTSLSELIERLVLAAADLGLLYSTDLITTLQTWVIAMSSSQIRSFRHTATVVALETETALCQVAAAVEKEAEILGRQREGERKRKAIHKSTAVREKDLDGKAAGVRKRRTILAEYLKEIVDGVFVHRYRDLDPNIRSECVKAMGSWFTHYPAHFLDGSYLRYVGWVLSDSSTPVRLEAVRALAIVYAQSEYVGSITHFTQRFKPRLLEMAGGDTELSVRTADIGVLSAIDSNALLEDEERERICLLLFDAEARVRKAVSPFVAGVWQEVADERVSAIAGRNKGQKTKSRAGVKALAMLLVKWGKALDRASEAAEEDSEAGEGDSEPSRRTHLPHSSGVDPRGRIPLAVEALWDEVDAVNDWECILDVLLLDHSAGRDEDMDGPESLAESARNTVDPAWRLSEVEETVLLEVLVASLRRAKLASTASKKGDEETVISDLTRALIKGLPRLFIKYQTDENRISEVLLIPPLMNLDLYLEMRMMNAYAGLWDDVSKQFLSHSSQSVLTKSVAAIRHFMAATSLTNTNSTKILELEDELATQLRDAVAGREEIEVATFSEDEVIALGAVCARICALAGSRDICAWMEEDEGGKQSSVWDIISALVERGRLGYKEEERMVEQGLYLLGLHIIWKARSLPDVKDTSPDSDKFRQGLREQRDPLLEKLVDYVVGQQSNTAEVVKLAAFQNLMNLHILFYPSQATSPRGDALPTEPLSLQLEEDVQQRCAGFIQSSIEQYAELLEEGNHTQDEEPESEHGDSSEEEEPAPTPKNGKGKGKSSTKTSAKPSTKPAQAPTRSLLEQEYQFMATVSTFLRAIRAGVVHVKHSDVLLANHGRLGPSFDLYAKVIIDVLREEGMYNDNGDLVVEVVKKALLESFSLVMDSVVKDEERMVGLAKQLATSFLVRGAQLAVVRRLDSRYVVKTHKDLLQEAVKNVSAYEKSKNKKRLGLSVSFFRALIPLLKGVESRDALGIKAYLDQLVSDAKIEVKPTAKMWEPLRAYEKKLVSIMHKGTGKGRKAKGGAVGTSDEESGPEAEGRGEGAVEQGEEEEPARETRARPGLRPRPRAVVRRPPTPSGDDGQRQSDVEMDSAEDGDEVAQETPKSRPRARVDGADGDGDGGGVESPMKTPRAGPSTSMGTRDQARISTSSLKRRRDDDEADEDAEVAETDAGADDDRHSAHPDEVPPSEDVSVPQTSPTSEFIIRRKRARH</sequence>
<dbReference type="Proteomes" id="UP001194468">
    <property type="component" value="Unassembled WGS sequence"/>
</dbReference>
<dbReference type="GO" id="GO:0003682">
    <property type="term" value="F:chromatin binding"/>
    <property type="evidence" value="ECO:0007669"/>
    <property type="project" value="TreeGrafter"/>
</dbReference>
<proteinExistence type="predicted"/>
<reference evidence="3" key="2">
    <citation type="journal article" date="2020" name="Nat. Commun.">
        <title>Large-scale genome sequencing of mycorrhizal fungi provides insights into the early evolution of symbiotic traits.</title>
        <authorList>
            <person name="Miyauchi S."/>
            <person name="Kiss E."/>
            <person name="Kuo A."/>
            <person name="Drula E."/>
            <person name="Kohler A."/>
            <person name="Sanchez-Garcia M."/>
            <person name="Morin E."/>
            <person name="Andreopoulos B."/>
            <person name="Barry K.W."/>
            <person name="Bonito G."/>
            <person name="Buee M."/>
            <person name="Carver A."/>
            <person name="Chen C."/>
            <person name="Cichocki N."/>
            <person name="Clum A."/>
            <person name="Culley D."/>
            <person name="Crous P.W."/>
            <person name="Fauchery L."/>
            <person name="Girlanda M."/>
            <person name="Hayes R.D."/>
            <person name="Keri Z."/>
            <person name="LaButti K."/>
            <person name="Lipzen A."/>
            <person name="Lombard V."/>
            <person name="Magnuson J."/>
            <person name="Maillard F."/>
            <person name="Murat C."/>
            <person name="Nolan M."/>
            <person name="Ohm R.A."/>
            <person name="Pangilinan J."/>
            <person name="Pereira M.F."/>
            <person name="Perotto S."/>
            <person name="Peter M."/>
            <person name="Pfister S."/>
            <person name="Riley R."/>
            <person name="Sitrit Y."/>
            <person name="Stielow J.B."/>
            <person name="Szollosi G."/>
            <person name="Zifcakova L."/>
            <person name="Stursova M."/>
            <person name="Spatafora J.W."/>
            <person name="Tedersoo L."/>
            <person name="Vaario L.M."/>
            <person name="Yamada A."/>
            <person name="Yan M."/>
            <person name="Wang P."/>
            <person name="Xu J."/>
            <person name="Bruns T."/>
            <person name="Baldrian P."/>
            <person name="Vilgalys R."/>
            <person name="Dunand C."/>
            <person name="Henrissat B."/>
            <person name="Grigoriev I.V."/>
            <person name="Hibbett D."/>
            <person name="Nagy L.G."/>
            <person name="Martin F.M."/>
        </authorList>
    </citation>
    <scope>NUCLEOTIDE SEQUENCE</scope>
    <source>
        <strain evidence="3">BED1</strain>
    </source>
</reference>
<feature type="compositionally biased region" description="Acidic residues" evidence="1">
    <location>
        <begin position="1296"/>
        <end position="1308"/>
    </location>
</feature>
<dbReference type="InterPro" id="IPR011989">
    <property type="entry name" value="ARM-like"/>
</dbReference>
<evidence type="ECO:0000313" key="4">
    <source>
        <dbReference type="Proteomes" id="UP001194468"/>
    </source>
</evidence>
<dbReference type="Pfam" id="PF08514">
    <property type="entry name" value="STAG"/>
    <property type="match status" value="1"/>
</dbReference>
<gene>
    <name evidence="3" type="ORF">L210DRAFT_3639153</name>
</gene>
<dbReference type="Pfam" id="PF21581">
    <property type="entry name" value="SCD"/>
    <property type="match status" value="1"/>
</dbReference>
<feature type="compositionally biased region" description="Polar residues" evidence="1">
    <location>
        <begin position="1343"/>
        <end position="1359"/>
    </location>
</feature>
<dbReference type="InterPro" id="IPR056396">
    <property type="entry name" value="HEAT_SCC3-SA"/>
</dbReference>
<feature type="compositionally biased region" description="Acidic residues" evidence="1">
    <location>
        <begin position="1367"/>
        <end position="1382"/>
    </location>
</feature>
<dbReference type="PANTHER" id="PTHR11199:SF0">
    <property type="entry name" value="LD34181P-RELATED"/>
    <property type="match status" value="1"/>
</dbReference>
<evidence type="ECO:0000313" key="3">
    <source>
        <dbReference type="EMBL" id="KAF8452670.1"/>
    </source>
</evidence>
<dbReference type="Gene3D" id="1.25.10.10">
    <property type="entry name" value="Leucine-rich Repeat Variant"/>
    <property type="match status" value="1"/>
</dbReference>
<name>A0AAD4C911_BOLED</name>
<feature type="region of interest" description="Disordered" evidence="1">
    <location>
        <begin position="527"/>
        <end position="557"/>
    </location>
</feature>
<dbReference type="GO" id="GO:0000785">
    <property type="term" value="C:chromatin"/>
    <property type="evidence" value="ECO:0007669"/>
    <property type="project" value="TreeGrafter"/>
</dbReference>
<feature type="compositionally biased region" description="Basic and acidic residues" evidence="1">
    <location>
        <begin position="1383"/>
        <end position="1393"/>
    </location>
</feature>
<feature type="compositionally biased region" description="Acidic residues" evidence="1">
    <location>
        <begin position="36"/>
        <end position="55"/>
    </location>
</feature>
<feature type="compositionally biased region" description="Low complexity" evidence="1">
    <location>
        <begin position="991"/>
        <end position="1003"/>
    </location>
</feature>
<dbReference type="InterPro" id="IPR016024">
    <property type="entry name" value="ARM-type_fold"/>
</dbReference>
<feature type="compositionally biased region" description="Basic residues" evidence="1">
    <location>
        <begin position="62"/>
        <end position="84"/>
    </location>
</feature>
<dbReference type="GO" id="GO:0005634">
    <property type="term" value="C:nucleus"/>
    <property type="evidence" value="ECO:0007669"/>
    <property type="project" value="TreeGrafter"/>
</dbReference>
<feature type="region of interest" description="Disordered" evidence="1">
    <location>
        <begin position="956"/>
        <end position="1008"/>
    </location>
</feature>
<dbReference type="InterPro" id="IPR039662">
    <property type="entry name" value="Cohesin_Scc3/SA"/>
</dbReference>
<dbReference type="Pfam" id="PF24571">
    <property type="entry name" value="HEAT_SCC3-SA"/>
    <property type="match status" value="1"/>
</dbReference>
<feature type="region of interest" description="Disordered" evidence="1">
    <location>
        <begin position="1222"/>
        <end position="1420"/>
    </location>
</feature>
<dbReference type="GO" id="GO:0008278">
    <property type="term" value="C:cohesin complex"/>
    <property type="evidence" value="ECO:0007669"/>
    <property type="project" value="TreeGrafter"/>
</dbReference>
<reference evidence="3" key="1">
    <citation type="submission" date="2019-10" db="EMBL/GenBank/DDBJ databases">
        <authorList>
            <consortium name="DOE Joint Genome Institute"/>
            <person name="Kuo A."/>
            <person name="Miyauchi S."/>
            <person name="Kiss E."/>
            <person name="Drula E."/>
            <person name="Kohler A."/>
            <person name="Sanchez-Garcia M."/>
            <person name="Andreopoulos B."/>
            <person name="Barry K.W."/>
            <person name="Bonito G."/>
            <person name="Buee M."/>
            <person name="Carver A."/>
            <person name="Chen C."/>
            <person name="Cichocki N."/>
            <person name="Clum A."/>
            <person name="Culley D."/>
            <person name="Crous P.W."/>
            <person name="Fauchery L."/>
            <person name="Girlanda M."/>
            <person name="Hayes R."/>
            <person name="Keri Z."/>
            <person name="LaButti K."/>
            <person name="Lipzen A."/>
            <person name="Lombard V."/>
            <person name="Magnuson J."/>
            <person name="Maillard F."/>
            <person name="Morin E."/>
            <person name="Murat C."/>
            <person name="Nolan M."/>
            <person name="Ohm R."/>
            <person name="Pangilinan J."/>
            <person name="Pereira M."/>
            <person name="Perotto S."/>
            <person name="Peter M."/>
            <person name="Riley R."/>
            <person name="Sitrit Y."/>
            <person name="Stielow B."/>
            <person name="Szollosi G."/>
            <person name="Zifcakova L."/>
            <person name="Stursova M."/>
            <person name="Spatafora J.W."/>
            <person name="Tedersoo L."/>
            <person name="Vaario L.-M."/>
            <person name="Yamada A."/>
            <person name="Yan M."/>
            <person name="Wang P."/>
            <person name="Xu J."/>
            <person name="Bruns T."/>
            <person name="Baldrian P."/>
            <person name="Vilgalys R."/>
            <person name="Henrissat B."/>
            <person name="Grigoriev I.V."/>
            <person name="Hibbett D."/>
            <person name="Nagy L.G."/>
            <person name="Martin F.M."/>
        </authorList>
    </citation>
    <scope>NUCLEOTIDE SEQUENCE</scope>
    <source>
        <strain evidence="3">BED1</strain>
    </source>
</reference>
<protein>
    <recommendedName>
        <fullName evidence="2">SCD domain-containing protein</fullName>
    </recommendedName>
</protein>
<dbReference type="SUPFAM" id="SSF48371">
    <property type="entry name" value="ARM repeat"/>
    <property type="match status" value="1"/>
</dbReference>
<feature type="compositionally biased region" description="Basic and acidic residues" evidence="1">
    <location>
        <begin position="956"/>
        <end position="971"/>
    </location>
</feature>
<keyword evidence="4" id="KW-1185">Reference proteome</keyword>
<accession>A0AAD4C911</accession>
<dbReference type="PANTHER" id="PTHR11199">
    <property type="entry name" value="STROMAL ANTIGEN"/>
    <property type="match status" value="1"/>
</dbReference>